<name>A0A1N6G8W1_9RHOB</name>
<reference evidence="2" key="1">
    <citation type="submission" date="2016-11" db="EMBL/GenBank/DDBJ databases">
        <authorList>
            <person name="Varghese N."/>
            <person name="Submissions S."/>
        </authorList>
    </citation>
    <scope>NUCLEOTIDE SEQUENCE [LARGE SCALE GENOMIC DNA]</scope>
    <source>
        <strain evidence="2">DSM 29440</strain>
    </source>
</reference>
<dbReference type="Proteomes" id="UP000184932">
    <property type="component" value="Unassembled WGS sequence"/>
</dbReference>
<evidence type="ECO:0000313" key="1">
    <source>
        <dbReference type="EMBL" id="SIO03986.1"/>
    </source>
</evidence>
<dbReference type="OrthoDB" id="7353682at2"/>
<gene>
    <name evidence="1" type="ORF">SAMN05444002_2297</name>
</gene>
<dbReference type="STRING" id="1217970.SAMN05444002_2297"/>
<evidence type="ECO:0000313" key="2">
    <source>
        <dbReference type="Proteomes" id="UP000184932"/>
    </source>
</evidence>
<dbReference type="EMBL" id="FSRL01000001">
    <property type="protein sequence ID" value="SIO03986.1"/>
    <property type="molecule type" value="Genomic_DNA"/>
</dbReference>
<organism evidence="1 2">
    <name type="scientific">Vannielia litorea</name>
    <dbReference type="NCBI Taxonomy" id="1217970"/>
    <lineage>
        <taxon>Bacteria</taxon>
        <taxon>Pseudomonadati</taxon>
        <taxon>Pseudomonadota</taxon>
        <taxon>Alphaproteobacteria</taxon>
        <taxon>Rhodobacterales</taxon>
        <taxon>Paracoccaceae</taxon>
        <taxon>Vannielia</taxon>
    </lineage>
</organism>
<dbReference type="RefSeq" id="WP_074256333.1">
    <property type="nucleotide sequence ID" value="NZ_FSRL01000001.1"/>
</dbReference>
<proteinExistence type="predicted"/>
<keyword evidence="2" id="KW-1185">Reference proteome</keyword>
<accession>A0A1N6G8W1</accession>
<dbReference type="AlphaFoldDB" id="A0A1N6G8W1"/>
<protein>
    <recommendedName>
        <fullName evidence="3">ABC-type phosphate/phosphonate transport system, substrate-binding protein</fullName>
    </recommendedName>
</protein>
<evidence type="ECO:0008006" key="3">
    <source>
        <dbReference type="Google" id="ProtNLM"/>
    </source>
</evidence>
<sequence length="248" mass="26346">MFQAALPMYLRPETEPALNLFWGIIRDGIVARGAALPKDLPEALAAPEALWAHWLAPDLILSQACSLPFRAQLRDKVVYVITLDYGLPGCPEGYYNSVVVTRPGGVPEGVLACNATNSQSGWAAAREVIEAGRGLAGAVLATGAHLASLEAVAEGRADWACIDAQTWALAQRWEPVAARVEERFRTAPTPGLPLITAPGQNATEIASAVEEAAQLLDETTRQTLGLKGAVRLTGQMYLDMPIPEAPAA</sequence>